<gene>
    <name evidence="1" type="ORF">E2C01_071878</name>
</gene>
<reference evidence="1 2" key="1">
    <citation type="submission" date="2019-05" db="EMBL/GenBank/DDBJ databases">
        <title>Another draft genome of Portunus trituberculatus and its Hox gene families provides insights of decapod evolution.</title>
        <authorList>
            <person name="Jeong J.-H."/>
            <person name="Song I."/>
            <person name="Kim S."/>
            <person name="Choi T."/>
            <person name="Kim D."/>
            <person name="Ryu S."/>
            <person name="Kim W."/>
        </authorList>
    </citation>
    <scope>NUCLEOTIDE SEQUENCE [LARGE SCALE GENOMIC DNA]</scope>
    <source>
        <tissue evidence="1">Muscle</tissue>
    </source>
</reference>
<name>A0A5B7I5M7_PORTR</name>
<evidence type="ECO:0000313" key="2">
    <source>
        <dbReference type="Proteomes" id="UP000324222"/>
    </source>
</evidence>
<accession>A0A5B7I5M7</accession>
<keyword evidence="2" id="KW-1185">Reference proteome</keyword>
<sequence length="70" mass="7710">MCPRVSLRGAVTYEADVYSLGRLLQRVQQMLAGQPVSCQLALLDSHALVEDPRHRPSLVTLTAVLHTLTL</sequence>
<dbReference type="Proteomes" id="UP000324222">
    <property type="component" value="Unassembled WGS sequence"/>
</dbReference>
<organism evidence="1 2">
    <name type="scientific">Portunus trituberculatus</name>
    <name type="common">Swimming crab</name>
    <name type="synonym">Neptunus trituberculatus</name>
    <dbReference type="NCBI Taxonomy" id="210409"/>
    <lineage>
        <taxon>Eukaryota</taxon>
        <taxon>Metazoa</taxon>
        <taxon>Ecdysozoa</taxon>
        <taxon>Arthropoda</taxon>
        <taxon>Crustacea</taxon>
        <taxon>Multicrustacea</taxon>
        <taxon>Malacostraca</taxon>
        <taxon>Eumalacostraca</taxon>
        <taxon>Eucarida</taxon>
        <taxon>Decapoda</taxon>
        <taxon>Pleocyemata</taxon>
        <taxon>Brachyura</taxon>
        <taxon>Eubrachyura</taxon>
        <taxon>Portunoidea</taxon>
        <taxon>Portunidae</taxon>
        <taxon>Portuninae</taxon>
        <taxon>Portunus</taxon>
    </lineage>
</organism>
<dbReference type="AlphaFoldDB" id="A0A5B7I5M7"/>
<evidence type="ECO:0000313" key="1">
    <source>
        <dbReference type="EMBL" id="MPC77425.1"/>
    </source>
</evidence>
<comment type="caution">
    <text evidence="1">The sequence shown here is derived from an EMBL/GenBank/DDBJ whole genome shotgun (WGS) entry which is preliminary data.</text>
</comment>
<proteinExistence type="predicted"/>
<dbReference type="EMBL" id="VSRR010045851">
    <property type="protein sequence ID" value="MPC77425.1"/>
    <property type="molecule type" value="Genomic_DNA"/>
</dbReference>
<protein>
    <submittedName>
        <fullName evidence="1">Uncharacterized protein</fullName>
    </submittedName>
</protein>